<gene>
    <name evidence="10" type="ORF">DWB77_00203</name>
</gene>
<dbReference type="Pfam" id="PF00550">
    <property type="entry name" value="PP-binding"/>
    <property type="match status" value="1"/>
</dbReference>
<dbReference type="InterPro" id="IPR057326">
    <property type="entry name" value="KR_dom"/>
</dbReference>
<dbReference type="EMBL" id="CP032698">
    <property type="protein sequence ID" value="AYG78096.1"/>
    <property type="molecule type" value="Genomic_DNA"/>
</dbReference>
<dbReference type="InterPro" id="IPR016036">
    <property type="entry name" value="Malonyl_transacylase_ACP-bd"/>
</dbReference>
<feature type="region of interest" description="Disordered" evidence="6">
    <location>
        <begin position="1047"/>
        <end position="1126"/>
    </location>
</feature>
<keyword evidence="1" id="KW-0596">Phosphopantetheine</keyword>
<evidence type="ECO:0000313" key="10">
    <source>
        <dbReference type="EMBL" id="AYG78096.1"/>
    </source>
</evidence>
<dbReference type="Gene3D" id="3.10.129.110">
    <property type="entry name" value="Polyketide synthase dehydratase"/>
    <property type="match status" value="1"/>
</dbReference>
<dbReference type="InterPro" id="IPR014031">
    <property type="entry name" value="Ketoacyl_synth_C"/>
</dbReference>
<dbReference type="InterPro" id="IPR049900">
    <property type="entry name" value="PKS_mFAS_DH"/>
</dbReference>
<feature type="active site" description="Proton acceptor; for dehydratase activity" evidence="5">
    <location>
        <position position="1778"/>
    </location>
</feature>
<dbReference type="SUPFAM" id="SSF53901">
    <property type="entry name" value="Thiolase-like"/>
    <property type="match status" value="1"/>
</dbReference>
<dbReference type="Gene3D" id="3.40.366.10">
    <property type="entry name" value="Malonyl-Coenzyme A Acyl Carrier Protein, domain 2"/>
    <property type="match status" value="1"/>
</dbReference>
<dbReference type="InterPro" id="IPR052568">
    <property type="entry name" value="PKS-FAS_Synthase"/>
</dbReference>
<dbReference type="SUPFAM" id="SSF51735">
    <property type="entry name" value="NAD(P)-binding Rossmann-fold domains"/>
    <property type="match status" value="2"/>
</dbReference>
<dbReference type="Pfam" id="PF02801">
    <property type="entry name" value="Ketoacyl-synt_C"/>
    <property type="match status" value="1"/>
</dbReference>
<dbReference type="PROSITE" id="PS52019">
    <property type="entry name" value="PKS_MFAS_DH"/>
    <property type="match status" value="1"/>
</dbReference>
<dbReference type="SMART" id="SM00825">
    <property type="entry name" value="PKS_KS"/>
    <property type="match status" value="1"/>
</dbReference>
<feature type="domain" description="PKS/mFAS DH" evidence="9">
    <location>
        <begin position="1747"/>
        <end position="2027"/>
    </location>
</feature>
<dbReference type="InterPro" id="IPR020841">
    <property type="entry name" value="PKS_Beta-ketoAc_synthase_dom"/>
</dbReference>
<keyword evidence="11" id="KW-1185">Reference proteome</keyword>
<feature type="active site" description="Proton donor; for dehydratase activity" evidence="5">
    <location>
        <position position="1944"/>
    </location>
</feature>
<evidence type="ECO:0000256" key="6">
    <source>
        <dbReference type="SAM" id="MobiDB-lite"/>
    </source>
</evidence>
<name>A0A387H346_9ACTN</name>
<dbReference type="PROSITE" id="PS50075">
    <property type="entry name" value="CARRIER"/>
    <property type="match status" value="1"/>
</dbReference>
<keyword evidence="2" id="KW-0597">Phosphoprotein</keyword>
<feature type="region of interest" description="C-terminal hotdog fold" evidence="5">
    <location>
        <begin position="1883"/>
        <end position="2027"/>
    </location>
</feature>
<dbReference type="KEGG" id="shun:DWB77_00203"/>
<dbReference type="Pfam" id="PF08659">
    <property type="entry name" value="KR"/>
    <property type="match status" value="1"/>
</dbReference>
<dbReference type="InterPro" id="IPR001227">
    <property type="entry name" value="Ac_transferase_dom_sf"/>
</dbReference>
<dbReference type="Gene3D" id="3.30.70.250">
    <property type="entry name" value="Malonyl-CoA ACP transacylase, ACP-binding"/>
    <property type="match status" value="1"/>
</dbReference>
<dbReference type="Gene3D" id="3.40.47.10">
    <property type="match status" value="1"/>
</dbReference>
<dbReference type="Pfam" id="PF00698">
    <property type="entry name" value="Acyl_transf_1"/>
    <property type="match status" value="1"/>
</dbReference>
<dbReference type="Pfam" id="PF21089">
    <property type="entry name" value="PKS_DH_N"/>
    <property type="match status" value="1"/>
</dbReference>
<dbReference type="RefSeq" id="WP_120719441.1">
    <property type="nucleotide sequence ID" value="NZ_CP032698.1"/>
</dbReference>
<dbReference type="PANTHER" id="PTHR43074">
    <property type="entry name" value="OMEGA-3 POLYUNSATURATED FATTY ACID SYNTHASE PFAB-RELATED"/>
    <property type="match status" value="1"/>
</dbReference>
<dbReference type="Gene3D" id="3.40.50.720">
    <property type="entry name" value="NAD(P)-binding Rossmann-like Domain"/>
    <property type="match status" value="1"/>
</dbReference>
<dbReference type="InterPro" id="IPR042104">
    <property type="entry name" value="PKS_dehydratase_sf"/>
</dbReference>
<feature type="domain" description="Carrier" evidence="7">
    <location>
        <begin position="1134"/>
        <end position="1214"/>
    </location>
</feature>
<dbReference type="GO" id="GO:0004315">
    <property type="term" value="F:3-oxoacyl-[acyl-carrier-protein] synthase activity"/>
    <property type="evidence" value="ECO:0007669"/>
    <property type="project" value="UniProtKB-EC"/>
</dbReference>
<evidence type="ECO:0000256" key="2">
    <source>
        <dbReference type="ARBA" id="ARBA00022553"/>
    </source>
</evidence>
<protein>
    <submittedName>
        <fullName evidence="10">Phenolphthiocerol synthesis polyketide synthase type I Pks15/1</fullName>
        <ecNumber evidence="10">2.3.1.41</ecNumber>
    </submittedName>
</protein>
<feature type="compositionally biased region" description="Low complexity" evidence="6">
    <location>
        <begin position="1450"/>
        <end position="1468"/>
    </location>
</feature>
<evidence type="ECO:0000256" key="5">
    <source>
        <dbReference type="PROSITE-ProRule" id="PRU01363"/>
    </source>
</evidence>
<dbReference type="InterPro" id="IPR014030">
    <property type="entry name" value="Ketoacyl_synth_N"/>
</dbReference>
<dbReference type="InterPro" id="IPR014043">
    <property type="entry name" value="Acyl_transferase_dom"/>
</dbReference>
<dbReference type="PROSITE" id="PS00012">
    <property type="entry name" value="PHOSPHOPANTETHEINE"/>
    <property type="match status" value="1"/>
</dbReference>
<proteinExistence type="predicted"/>
<evidence type="ECO:0000259" key="7">
    <source>
        <dbReference type="PROSITE" id="PS50075"/>
    </source>
</evidence>
<reference evidence="10 11" key="1">
    <citation type="submission" date="2018-10" db="EMBL/GenBank/DDBJ databases">
        <title>Relationship between Morphology and Antimicrobial Activity in Streptomyces.</title>
        <authorList>
            <person name="Kang H.J."/>
            <person name="Kim S.B."/>
        </authorList>
    </citation>
    <scope>NUCLEOTIDE SEQUENCE [LARGE SCALE GENOMIC DNA]</scope>
    <source>
        <strain evidence="10 11">BH38</strain>
    </source>
</reference>
<dbReference type="InterPro" id="IPR009081">
    <property type="entry name" value="PP-bd_ACP"/>
</dbReference>
<feature type="region of interest" description="Disordered" evidence="6">
    <location>
        <begin position="1449"/>
        <end position="1468"/>
    </location>
</feature>
<dbReference type="InterPro" id="IPR049552">
    <property type="entry name" value="PKS_DH_N"/>
</dbReference>
<feature type="domain" description="Ketosynthase family 3 (KS3)" evidence="8">
    <location>
        <begin position="11"/>
        <end position="465"/>
    </location>
</feature>
<dbReference type="OrthoDB" id="9778690at2"/>
<evidence type="ECO:0000256" key="1">
    <source>
        <dbReference type="ARBA" id="ARBA00022450"/>
    </source>
</evidence>
<evidence type="ECO:0000256" key="3">
    <source>
        <dbReference type="ARBA" id="ARBA00022679"/>
    </source>
</evidence>
<feature type="region of interest" description="N-terminal hotdog fold" evidence="5">
    <location>
        <begin position="1747"/>
        <end position="1871"/>
    </location>
</feature>
<dbReference type="EC" id="2.3.1.41" evidence="10"/>
<evidence type="ECO:0000259" key="8">
    <source>
        <dbReference type="PROSITE" id="PS52004"/>
    </source>
</evidence>
<dbReference type="Pfam" id="PF00109">
    <property type="entry name" value="ketoacyl-synt"/>
    <property type="match status" value="1"/>
</dbReference>
<dbReference type="Gene3D" id="1.10.1200.10">
    <property type="entry name" value="ACP-like"/>
    <property type="match status" value="1"/>
</dbReference>
<dbReference type="SMART" id="SM00822">
    <property type="entry name" value="PKS_KR"/>
    <property type="match status" value="1"/>
</dbReference>
<evidence type="ECO:0000259" key="9">
    <source>
        <dbReference type="PROSITE" id="PS52019"/>
    </source>
</evidence>
<dbReference type="SMART" id="SM00827">
    <property type="entry name" value="PKS_AT"/>
    <property type="match status" value="1"/>
</dbReference>
<accession>A0A387H346</accession>
<dbReference type="InterPro" id="IPR013968">
    <property type="entry name" value="PKS_KR"/>
</dbReference>
<dbReference type="CDD" id="cd00833">
    <property type="entry name" value="PKS"/>
    <property type="match status" value="1"/>
</dbReference>
<dbReference type="InterPro" id="IPR016039">
    <property type="entry name" value="Thiolase-like"/>
</dbReference>
<dbReference type="InterPro" id="IPR006162">
    <property type="entry name" value="Ppantetheine_attach_site"/>
</dbReference>
<keyword evidence="3 10" id="KW-0808">Transferase</keyword>
<dbReference type="SUPFAM" id="SSF52151">
    <property type="entry name" value="FabD/lysophospholipase-like"/>
    <property type="match status" value="1"/>
</dbReference>
<dbReference type="InterPro" id="IPR036291">
    <property type="entry name" value="NAD(P)-bd_dom_sf"/>
</dbReference>
<organism evidence="10 11">
    <name type="scientific">Streptomyces hundungensis</name>
    <dbReference type="NCBI Taxonomy" id="1077946"/>
    <lineage>
        <taxon>Bacteria</taxon>
        <taxon>Bacillati</taxon>
        <taxon>Actinomycetota</taxon>
        <taxon>Actinomycetes</taxon>
        <taxon>Kitasatosporales</taxon>
        <taxon>Streptomycetaceae</taxon>
        <taxon>Streptomyces</taxon>
    </lineage>
</organism>
<dbReference type="SUPFAM" id="SSF55048">
    <property type="entry name" value="Probable ACP-binding domain of malonyl-CoA ACP transacylase"/>
    <property type="match status" value="1"/>
</dbReference>
<keyword evidence="10" id="KW-0012">Acyltransferase</keyword>
<sequence>MSRTEAFRLARNPIAITGVAGMFPQAHDVREFWRNVVAGRDCITDVPEKSWRVDDHYDPDMFAVDKTYARRGGFLPPTVFDPAEFAMPPSTLDSIGLVQLLSLQVARDVLADARCGESGWYDPARTGVILGVCGQNTTMFPLGSRLYAPVVREAALSCGLSERDAEEITARFKAASPAWTEDSFPGTLANVVAGRIANRFGFGAANCTVDAACASSLAALRMAVSELVEHRADLMITGGCDADNSVTAFMCFSKTPALSPSGTVRPFDTAADGTLIGEGIGMLALKRLADAERDGDRIYAVLRGLGSSSDGRTPSIYGPSGDGQLAALRRAYEDAELPVGSVQLIEAHGTGTAVGDAVELGALSALLGPAGPAHRAAVGSVKSQIGHTKAAAGAAGLIKTALALHHKVLPPTINVDTVNEAADQNALYVNGQARPWVREPHRPVRRGAVSAFGFGGVNFHAVLEEHASSGVPTHVWHSAPSAAVWHARDVEALVTLLREGRAPQPGGPVPADHVRLGAVAADESELASLVAQAITRLEADPAADDWELPGRMTYRRAGVAPGTKVAALFAGQGSQYPGMGLRALLCVPPVRAVFDRANALWPPKEDEADGETLAEVVFPVSGQRDPRATARLRRTSYAQAAIGALSMGQYQYLSGLGFAPHGLLGHSCGELTALWAAGSLSDDDCLALTRKRGQAMEPPAQADGYDSGAMLALRASREVWDELALIYPKLSLCNLNAPDEIVVGGPCAAVDALAADCRARQVVTHRLPVAGAFHTPLVKHAADLFAEAVGAVGVLPPATRVLTGSPGSSYGHDPVANCRTLSEHMLRPVDFAGRVRELYADGFRVFVEFGPGQVLSRLVSRTVRDPGVETIATDGGANTDGAATLTYAAVRLAVLGLEIGDINRYQAPVPAPRAAASPVARLLEGPSFAVEACRPSYESTLNRAYQCTPAVLPTQEPPVTADTAASGLDAWTGAATEQLGLHAQYLEGQLHTARTLTDLVANDAGQETHPALLAQVEAVKEHSLALSRAHIHAQDVMLELVRLGRGSGDPVTARPGGTGTDDAAHSSGGDAEGREPLAAPADHLVSLPRQSSPRLTETARDVEADGPGRATRLDAESSETTDPDRPSELALATVDAVQAERILRELVAEKTGYTVEMVAPDLDIQTDLGIDSLKQVEIASEAWRRYPFLPREEIYRFAQARTVRELALLLVEIATSSAVRPDEGPPPVPIGRGHLTLRPLPEVDALADAYGPLPTALVVDDASALAEAVSMALAARGWNVRRLALPGAAIEGHTALEDWQEDTLRSGIADVLASTDRLDLCVLPAGRGTPSTETGETVARLSHAVLVAKHVTPALKDTARTGHRAAFMALTHMDGALGLSGSGGDGTTALLGGLGGLVKAVGVEEPSLFCRAVDVAPELDPAAAAARFVTETTDAVSMSEVAWDGKRRATPTVTPVTPDAPATSADTAPSTRDLLVVTGGARGITAWCCGALAAERACGFVLLGRTPLRELPGWAVGIDDPASLTSACRAHAAAEGRNIDAPAVRDELDAEVNRVRQQAEIRATLAALHAEGAEAIYVAADVADPRAVATALAPYATRVTGVIHGAGVLADKPLPLKTPQDVAHVVDTKVTGLLNVLAALPADNLRHLVVFTSISGIYGNGRQTDYAMANEALNRFACAWQATHPACSVSAMAWGPWQGGMASAEAQALFTQLGVGLLTREQGCTYFTDELTSAPSAGTVSVLGPLRSIFWAPVLPAQNVSVLRDLAGLAQEPVLIDHSIDSRPVLPMTAAVGWGINVAERLRPGHAVTEVRDFRVRKGLVLDGSEPPRARIAVQPGDPAAAELHLSFHDDGVRRPLPRYEGLFRAVAGDTAPPALGVPQGPPPGSGESDAYQDGLLFHGPLLRGLGTILTEDDTRLTITARMPDPPLAHGAYAGSLYSPALADLLLQAAALLGRRLCGHRCLPVSVERVQLFAPLPDDEPFVIVVDLLERGPLELSCVITACGPQGDVLQRWHAIKAIVAAPQLGSRAAWPAPETAAV</sequence>
<keyword evidence="4" id="KW-0045">Antibiotic biosynthesis</keyword>
<dbReference type="GO" id="GO:0017000">
    <property type="term" value="P:antibiotic biosynthetic process"/>
    <property type="evidence" value="ECO:0007669"/>
    <property type="project" value="UniProtKB-KW"/>
</dbReference>
<dbReference type="PROSITE" id="PS52004">
    <property type="entry name" value="KS3_2"/>
    <property type="match status" value="1"/>
</dbReference>
<dbReference type="InterPro" id="IPR036736">
    <property type="entry name" value="ACP-like_sf"/>
</dbReference>
<feature type="region of interest" description="Disordered" evidence="6">
    <location>
        <begin position="1871"/>
        <end position="1891"/>
    </location>
</feature>
<evidence type="ECO:0000313" key="11">
    <source>
        <dbReference type="Proteomes" id="UP000271554"/>
    </source>
</evidence>
<dbReference type="Proteomes" id="UP000271554">
    <property type="component" value="Chromosome"/>
</dbReference>
<dbReference type="InterPro" id="IPR016035">
    <property type="entry name" value="Acyl_Trfase/lysoPLipase"/>
</dbReference>
<dbReference type="SUPFAM" id="SSF47336">
    <property type="entry name" value="ACP-like"/>
    <property type="match status" value="1"/>
</dbReference>
<evidence type="ECO:0000256" key="4">
    <source>
        <dbReference type="ARBA" id="ARBA00023194"/>
    </source>
</evidence>
<dbReference type="PANTHER" id="PTHR43074:SF1">
    <property type="entry name" value="BETA-KETOACYL SYNTHASE FAMILY PROTEIN-RELATED"/>
    <property type="match status" value="1"/>
</dbReference>